<dbReference type="InterPro" id="IPR029069">
    <property type="entry name" value="HotDog_dom_sf"/>
</dbReference>
<evidence type="ECO:0000313" key="2">
    <source>
        <dbReference type="Proteomes" id="UP000247746"/>
    </source>
</evidence>
<dbReference type="OrthoDB" id="333038at2"/>
<keyword evidence="2" id="KW-1185">Reference proteome</keyword>
<evidence type="ECO:0000313" key="1">
    <source>
        <dbReference type="EMBL" id="PYE38419.1"/>
    </source>
</evidence>
<comment type="caution">
    <text evidence="1">The sequence shown here is derived from an EMBL/GenBank/DDBJ whole genome shotgun (WGS) entry which is preliminary data.</text>
</comment>
<proteinExistence type="predicted"/>
<sequence length="147" mass="16949">MPRKELDFDNDLFVFETVMRVRHTEVDIGQHLTLESLTALVTEARARFLHSKGIKEINADYQGLIIDELQLNIDSRVRLRDQLLFEIGVEPLYDNGGNMVIKATRMHTGETVAKARLHFLSYDFRLNKVTALNNTLKEALYPHLVNI</sequence>
<organism evidence="1 2">
    <name type="scientific">Psychrobacter fozii</name>
    <dbReference type="NCBI Taxonomy" id="198480"/>
    <lineage>
        <taxon>Bacteria</taxon>
        <taxon>Pseudomonadati</taxon>
        <taxon>Pseudomonadota</taxon>
        <taxon>Gammaproteobacteria</taxon>
        <taxon>Moraxellales</taxon>
        <taxon>Moraxellaceae</taxon>
        <taxon>Psychrobacter</taxon>
    </lineage>
</organism>
<dbReference type="RefSeq" id="WP_110923576.1">
    <property type="nucleotide sequence ID" value="NZ_QJSU01000007.1"/>
</dbReference>
<dbReference type="SUPFAM" id="SSF54637">
    <property type="entry name" value="Thioesterase/thiol ester dehydrase-isomerase"/>
    <property type="match status" value="1"/>
</dbReference>
<name>A0A2V4UHU0_9GAMM</name>
<protein>
    <submittedName>
        <fullName evidence="1">Acyl-CoA thioesterase FadM</fullName>
    </submittedName>
</protein>
<reference evidence="1 2" key="1">
    <citation type="submission" date="2018-06" db="EMBL/GenBank/DDBJ databases">
        <title>Genomic Encyclopedia of Type Strains, Phase III (KMG-III): the genomes of soil and plant-associated and newly described type strains.</title>
        <authorList>
            <person name="Whitman W."/>
        </authorList>
    </citation>
    <scope>NUCLEOTIDE SEQUENCE [LARGE SCALE GENOMIC DNA]</scope>
    <source>
        <strain evidence="1 2">CECT 5889</strain>
    </source>
</reference>
<dbReference type="Proteomes" id="UP000247746">
    <property type="component" value="Unassembled WGS sequence"/>
</dbReference>
<dbReference type="Gene3D" id="3.10.129.10">
    <property type="entry name" value="Hotdog Thioesterase"/>
    <property type="match status" value="1"/>
</dbReference>
<accession>A0A2V4UHU0</accession>
<gene>
    <name evidence="1" type="ORF">DFP82_10741</name>
</gene>
<dbReference type="AlphaFoldDB" id="A0A2V4UHU0"/>
<dbReference type="EMBL" id="QJSU01000007">
    <property type="protein sequence ID" value="PYE38419.1"/>
    <property type="molecule type" value="Genomic_DNA"/>
</dbReference>